<feature type="domain" description="WhiA LAGLIDADG-like" evidence="6">
    <location>
        <begin position="122"/>
        <end position="211"/>
    </location>
</feature>
<keyword evidence="1 4" id="KW-0132">Cell division</keyword>
<sequence length="309" mass="34967">MRSEINFSEFVRHELCSLSVDDPQLAANEAYGFVKARGSLNLSQSGAEVSLRFPNIQTTRRFLKLLKALSVKDYQMMVLSTKGLWPARGAQVNLGLEFLEKIGVKESLWDKIIEHRDPAMFGAFLRGFYLGCGSILNPARTYHWELTYHDGEFLQQIANVLNHTLGLEAKIKRLKHAYRLSLRRAQDVVEVLHLIGAIEAANRVEELVRQRSIASDVNRSMNFISANADRIGKSTAAQLKALQIIEKTIGIDSLDEELREIAKLRLENEDLSLRELGELMTPPMSKSMVYSRLRKIMSIAKNLAQERVG</sequence>
<dbReference type="PANTHER" id="PTHR37307:SF1">
    <property type="entry name" value="CELL DIVISION PROTEIN WHIA-RELATED"/>
    <property type="match status" value="1"/>
</dbReference>
<dbReference type="GO" id="GO:0043937">
    <property type="term" value="P:regulation of sporulation"/>
    <property type="evidence" value="ECO:0007669"/>
    <property type="project" value="InterPro"/>
</dbReference>
<organism evidence="7">
    <name type="scientific">Pseudothermotoga hypogea</name>
    <dbReference type="NCBI Taxonomy" id="57487"/>
    <lineage>
        <taxon>Bacteria</taxon>
        <taxon>Thermotogati</taxon>
        <taxon>Thermotogota</taxon>
        <taxon>Thermotogae</taxon>
        <taxon>Thermotogales</taxon>
        <taxon>Thermotogaceae</taxon>
        <taxon>Pseudothermotoga</taxon>
    </lineage>
</organism>
<dbReference type="EMBL" id="DTKQ01000051">
    <property type="protein sequence ID" value="HGZ79852.1"/>
    <property type="molecule type" value="Genomic_DNA"/>
</dbReference>
<dbReference type="InterPro" id="IPR023054">
    <property type="entry name" value="Sporulation_regulator_WhiA_C"/>
</dbReference>
<dbReference type="InterPro" id="IPR003802">
    <property type="entry name" value="Sporulation_regulator_WhiA"/>
</dbReference>
<evidence type="ECO:0000256" key="1">
    <source>
        <dbReference type="ARBA" id="ARBA00022618"/>
    </source>
</evidence>
<gene>
    <name evidence="4 7" type="primary">whiA</name>
    <name evidence="7" type="ORF">ENW55_07700</name>
</gene>
<evidence type="ECO:0000313" key="7">
    <source>
        <dbReference type="EMBL" id="HGZ79852.1"/>
    </source>
</evidence>
<dbReference type="Gene3D" id="3.10.28.10">
    <property type="entry name" value="Homing endonucleases"/>
    <property type="match status" value="1"/>
</dbReference>
<proteinExistence type="inferred from homology"/>
<evidence type="ECO:0000259" key="6">
    <source>
        <dbReference type="Pfam" id="PF14527"/>
    </source>
</evidence>
<dbReference type="InterPro" id="IPR039518">
    <property type="entry name" value="WhiA_LAGLIDADG_dom"/>
</dbReference>
<dbReference type="InterPro" id="IPR027434">
    <property type="entry name" value="Homing_endonucl"/>
</dbReference>
<dbReference type="Pfam" id="PF14527">
    <property type="entry name" value="LAGLIDADG_WhiA"/>
    <property type="match status" value="1"/>
</dbReference>
<protein>
    <recommendedName>
        <fullName evidence="4">Probable cell division protein WhiA</fullName>
    </recommendedName>
</protein>
<reference evidence="7" key="1">
    <citation type="journal article" date="2020" name="mSystems">
        <title>Genome- and Community-Level Interaction Insights into Carbon Utilization and Element Cycling Functions of Hydrothermarchaeota in Hydrothermal Sediment.</title>
        <authorList>
            <person name="Zhou Z."/>
            <person name="Liu Y."/>
            <person name="Xu W."/>
            <person name="Pan J."/>
            <person name="Luo Z.H."/>
            <person name="Li M."/>
        </authorList>
    </citation>
    <scope>NUCLEOTIDE SEQUENCE [LARGE SCALE GENOMIC DNA]</scope>
    <source>
        <strain evidence="7">SpSt-86</strain>
    </source>
</reference>
<dbReference type="Pfam" id="PF02650">
    <property type="entry name" value="HTH_WhiA"/>
    <property type="match status" value="1"/>
</dbReference>
<evidence type="ECO:0000256" key="4">
    <source>
        <dbReference type="HAMAP-Rule" id="MF_01420"/>
    </source>
</evidence>
<evidence type="ECO:0000259" key="5">
    <source>
        <dbReference type="Pfam" id="PF02650"/>
    </source>
</evidence>
<dbReference type="GO" id="GO:0051301">
    <property type="term" value="P:cell division"/>
    <property type="evidence" value="ECO:0007669"/>
    <property type="project" value="UniProtKB-UniRule"/>
</dbReference>
<comment type="similarity">
    <text evidence="4">Belongs to the WhiA family.</text>
</comment>
<comment type="function">
    <text evidence="4">Involved in cell division and chromosome segregation.</text>
</comment>
<keyword evidence="2 4" id="KW-0238">DNA-binding</keyword>
<comment type="caution">
    <text evidence="7">The sequence shown here is derived from an EMBL/GenBank/DDBJ whole genome shotgun (WGS) entry which is preliminary data.</text>
</comment>
<dbReference type="HAMAP" id="MF_01420">
    <property type="entry name" value="HTH_type_WhiA"/>
    <property type="match status" value="1"/>
</dbReference>
<evidence type="ECO:0000256" key="3">
    <source>
        <dbReference type="ARBA" id="ARBA00023306"/>
    </source>
</evidence>
<dbReference type="AlphaFoldDB" id="A0A832IBB1"/>
<feature type="domain" description="Sporulation regulator WhiA C-terminal" evidence="5">
    <location>
        <begin position="217"/>
        <end position="300"/>
    </location>
</feature>
<dbReference type="NCBIfam" id="TIGR00647">
    <property type="entry name" value="DNA_bind_WhiA"/>
    <property type="match status" value="1"/>
</dbReference>
<dbReference type="GO" id="GO:0003677">
    <property type="term" value="F:DNA binding"/>
    <property type="evidence" value="ECO:0007669"/>
    <property type="project" value="UniProtKB-UniRule"/>
</dbReference>
<name>A0A832IBB1_9THEM</name>
<dbReference type="SUPFAM" id="SSF55608">
    <property type="entry name" value="Homing endonucleases"/>
    <property type="match status" value="1"/>
</dbReference>
<accession>A0A832IBB1</accession>
<dbReference type="PANTHER" id="PTHR37307">
    <property type="entry name" value="CELL DIVISION PROTEIN WHIA-RELATED"/>
    <property type="match status" value="1"/>
</dbReference>
<keyword evidence="3 4" id="KW-0131">Cell cycle</keyword>
<evidence type="ECO:0000256" key="2">
    <source>
        <dbReference type="ARBA" id="ARBA00023125"/>
    </source>
</evidence>